<sequence>MRLLSVDWDYYAGSAEQVFDSPLWGSPDRDYHRVARWADLLARRGGDPRALQADFPLHGDPRELLRYRGLPVHAALSHDAAWAWLAGYGEHLEVINLDSHHDLYSSSGDPARLRPGNWAGLALAAGRVARYTCVYPEWHARVRVAEGFDLERTEQEIRAAVQAPWRERVSLERGTPLPGDVAGVLIVQSPAWSNPQYDGVLLELLSALEARTLTEAPLDRRRLLPQL</sequence>
<protein>
    <recommendedName>
        <fullName evidence="3">Arginase</fullName>
    </recommendedName>
</protein>
<evidence type="ECO:0000313" key="2">
    <source>
        <dbReference type="Proteomes" id="UP000569951"/>
    </source>
</evidence>
<dbReference type="AlphaFoldDB" id="A0A841I6A4"/>
<name>A0A841I6A4_9DEIO</name>
<keyword evidence="2" id="KW-1185">Reference proteome</keyword>
<dbReference type="EMBL" id="JACHHG010000017">
    <property type="protein sequence ID" value="MBB6099950.1"/>
    <property type="molecule type" value="Genomic_DNA"/>
</dbReference>
<organism evidence="1 2">
    <name type="scientific">Deinobacterium chartae</name>
    <dbReference type="NCBI Taxonomy" id="521158"/>
    <lineage>
        <taxon>Bacteria</taxon>
        <taxon>Thermotogati</taxon>
        <taxon>Deinococcota</taxon>
        <taxon>Deinococci</taxon>
        <taxon>Deinococcales</taxon>
        <taxon>Deinococcaceae</taxon>
        <taxon>Deinobacterium</taxon>
    </lineage>
</organism>
<dbReference type="RefSeq" id="WP_183988688.1">
    <property type="nucleotide sequence ID" value="NZ_JACHHG010000017.1"/>
</dbReference>
<gene>
    <name evidence="1" type="ORF">HNR42_003410</name>
</gene>
<proteinExistence type="predicted"/>
<reference evidence="1 2" key="1">
    <citation type="submission" date="2020-08" db="EMBL/GenBank/DDBJ databases">
        <title>Genomic Encyclopedia of Type Strains, Phase IV (KMG-IV): sequencing the most valuable type-strain genomes for metagenomic binning, comparative biology and taxonomic classification.</title>
        <authorList>
            <person name="Goeker M."/>
        </authorList>
    </citation>
    <scope>NUCLEOTIDE SEQUENCE [LARGE SCALE GENOMIC DNA]</scope>
    <source>
        <strain evidence="1 2">DSM 21458</strain>
    </source>
</reference>
<evidence type="ECO:0000313" key="1">
    <source>
        <dbReference type="EMBL" id="MBB6099950.1"/>
    </source>
</evidence>
<accession>A0A841I6A4</accession>
<comment type="caution">
    <text evidence="1">The sequence shown here is derived from an EMBL/GenBank/DDBJ whole genome shotgun (WGS) entry which is preliminary data.</text>
</comment>
<dbReference type="Proteomes" id="UP000569951">
    <property type="component" value="Unassembled WGS sequence"/>
</dbReference>
<evidence type="ECO:0008006" key="3">
    <source>
        <dbReference type="Google" id="ProtNLM"/>
    </source>
</evidence>